<dbReference type="HAMAP" id="MF_01080">
    <property type="entry name" value="TruB_bact"/>
    <property type="match status" value="1"/>
</dbReference>
<dbReference type="PANTHER" id="PTHR13767:SF2">
    <property type="entry name" value="PSEUDOURIDYLATE SYNTHASE TRUB1"/>
    <property type="match status" value="1"/>
</dbReference>
<keyword evidence="3 5" id="KW-0819">tRNA processing</keyword>
<evidence type="ECO:0000259" key="6">
    <source>
        <dbReference type="Pfam" id="PF01509"/>
    </source>
</evidence>
<dbReference type="Gene3D" id="3.30.2350.10">
    <property type="entry name" value="Pseudouridine synthase"/>
    <property type="match status" value="1"/>
</dbReference>
<accession>A0A930Y248</accession>
<evidence type="ECO:0000313" key="9">
    <source>
        <dbReference type="EMBL" id="MBF2734516.1"/>
    </source>
</evidence>
<feature type="domain" description="Pseudouridine synthase II N-terminal" evidence="6">
    <location>
        <begin position="34"/>
        <end position="176"/>
    </location>
</feature>
<dbReference type="AlphaFoldDB" id="A0A930Y248"/>
<dbReference type="Pfam" id="PF01509">
    <property type="entry name" value="TruB_N"/>
    <property type="match status" value="1"/>
</dbReference>
<dbReference type="InterPro" id="IPR036974">
    <property type="entry name" value="PUA_sf"/>
</dbReference>
<dbReference type="CDD" id="cd02573">
    <property type="entry name" value="PseudoU_synth_EcTruB"/>
    <property type="match status" value="1"/>
</dbReference>
<proteinExistence type="inferred from homology"/>
<dbReference type="GO" id="GO:1990481">
    <property type="term" value="P:mRNA pseudouridine synthesis"/>
    <property type="evidence" value="ECO:0007669"/>
    <property type="project" value="TreeGrafter"/>
</dbReference>
<dbReference type="SUPFAM" id="SSF88697">
    <property type="entry name" value="PUA domain-like"/>
    <property type="match status" value="1"/>
</dbReference>
<dbReference type="GO" id="GO:0160148">
    <property type="term" value="F:tRNA pseudouridine(55) synthase activity"/>
    <property type="evidence" value="ECO:0007669"/>
    <property type="project" value="UniProtKB-EC"/>
</dbReference>
<dbReference type="Pfam" id="PF16198">
    <property type="entry name" value="TruB_C_2"/>
    <property type="match status" value="1"/>
</dbReference>
<dbReference type="Gene3D" id="2.30.130.10">
    <property type="entry name" value="PUA domain"/>
    <property type="match status" value="1"/>
</dbReference>
<comment type="catalytic activity">
    <reaction evidence="1 5">
        <text>uridine(55) in tRNA = pseudouridine(55) in tRNA</text>
        <dbReference type="Rhea" id="RHEA:42532"/>
        <dbReference type="Rhea" id="RHEA-COMP:10101"/>
        <dbReference type="Rhea" id="RHEA-COMP:10102"/>
        <dbReference type="ChEBI" id="CHEBI:65314"/>
        <dbReference type="ChEBI" id="CHEBI:65315"/>
        <dbReference type="EC" id="5.4.99.25"/>
    </reaction>
</comment>
<comment type="caution">
    <text evidence="9">The sequence shown here is derived from an EMBL/GenBank/DDBJ whole genome shotgun (WGS) entry which is preliminary data.</text>
</comment>
<feature type="domain" description="tRNA pseudouridylate synthase B C-terminal" evidence="8">
    <location>
        <begin position="177"/>
        <end position="219"/>
    </location>
</feature>
<dbReference type="SUPFAM" id="SSF55120">
    <property type="entry name" value="Pseudouridine synthase"/>
    <property type="match status" value="1"/>
</dbReference>
<gene>
    <name evidence="5 9" type="primary">truB</name>
    <name evidence="9" type="ORF">ISN26_00205</name>
</gene>
<evidence type="ECO:0000259" key="7">
    <source>
        <dbReference type="Pfam" id="PF09157"/>
    </source>
</evidence>
<dbReference type="InterPro" id="IPR014780">
    <property type="entry name" value="tRNA_psdUridine_synth_TruB"/>
</dbReference>
<dbReference type="InterPro" id="IPR015240">
    <property type="entry name" value="tRNA_sdUridine_synth_fam1_C"/>
</dbReference>
<dbReference type="EMBL" id="JADHEI010000009">
    <property type="protein sequence ID" value="MBF2734516.1"/>
    <property type="molecule type" value="Genomic_DNA"/>
</dbReference>
<dbReference type="Proteomes" id="UP000604381">
    <property type="component" value="Unassembled WGS sequence"/>
</dbReference>
<protein>
    <recommendedName>
        <fullName evidence="5">tRNA pseudouridine synthase B</fullName>
        <ecNumber evidence="5">5.4.99.25</ecNumber>
    </recommendedName>
    <alternativeName>
        <fullName evidence="5">tRNA pseudouridine(55) synthase</fullName>
        <shortName evidence="5">Psi55 synthase</shortName>
    </alternativeName>
    <alternativeName>
        <fullName evidence="5">tRNA pseudouridylate synthase</fullName>
    </alternativeName>
    <alternativeName>
        <fullName evidence="5">tRNA-uridine isomerase</fullName>
    </alternativeName>
</protein>
<dbReference type="Pfam" id="PF09157">
    <property type="entry name" value="TruB-C_2"/>
    <property type="match status" value="1"/>
</dbReference>
<dbReference type="InterPro" id="IPR020103">
    <property type="entry name" value="PsdUridine_synth_cat_dom_sf"/>
</dbReference>
<dbReference type="PANTHER" id="PTHR13767">
    <property type="entry name" value="TRNA-PSEUDOURIDINE SYNTHASE"/>
    <property type="match status" value="1"/>
</dbReference>
<feature type="domain" description="tRNA pseudouridine synthase II TruB subfamily 1 C-terminal" evidence="7">
    <location>
        <begin position="231"/>
        <end position="284"/>
    </location>
</feature>
<dbReference type="NCBIfam" id="TIGR00431">
    <property type="entry name" value="TruB"/>
    <property type="match status" value="1"/>
</dbReference>
<dbReference type="InterPro" id="IPR032819">
    <property type="entry name" value="TruB_C"/>
</dbReference>
<comment type="function">
    <text evidence="5">Responsible for synthesis of pseudouridine from uracil-55 in the psi GC loop of transfer RNAs.</text>
</comment>
<reference evidence="9" key="1">
    <citation type="submission" date="2020-10" db="EMBL/GenBank/DDBJ databases">
        <title>An improved Amphimedon queenslandica hologenome assembly reveals how three proteobacterial symbionts can extend the metabolic phenotypic of their marine sponge host.</title>
        <authorList>
            <person name="Degnan B."/>
            <person name="Degnan S."/>
            <person name="Xiang X."/>
        </authorList>
    </citation>
    <scope>NUCLEOTIDE SEQUENCE</scope>
    <source>
        <strain evidence="9">AqS2</strain>
    </source>
</reference>
<comment type="similarity">
    <text evidence="2 5">Belongs to the pseudouridine synthase TruB family. Type 1 subfamily.</text>
</comment>
<evidence type="ECO:0000256" key="1">
    <source>
        <dbReference type="ARBA" id="ARBA00000385"/>
    </source>
</evidence>
<evidence type="ECO:0000256" key="3">
    <source>
        <dbReference type="ARBA" id="ARBA00022694"/>
    </source>
</evidence>
<keyword evidence="10" id="KW-1185">Reference proteome</keyword>
<dbReference type="InterPro" id="IPR015947">
    <property type="entry name" value="PUA-like_sf"/>
</dbReference>
<dbReference type="GO" id="GO:0003723">
    <property type="term" value="F:RNA binding"/>
    <property type="evidence" value="ECO:0007669"/>
    <property type="project" value="InterPro"/>
</dbReference>
<dbReference type="InterPro" id="IPR002501">
    <property type="entry name" value="PsdUridine_synth_N"/>
</dbReference>
<evidence type="ECO:0000256" key="5">
    <source>
        <dbReference type="HAMAP-Rule" id="MF_01080"/>
    </source>
</evidence>
<evidence type="ECO:0000313" key="10">
    <source>
        <dbReference type="Proteomes" id="UP000604381"/>
    </source>
</evidence>
<dbReference type="EC" id="5.4.99.25" evidence="5"/>
<dbReference type="CDD" id="cd21152">
    <property type="entry name" value="PUA_TruB_bacterial"/>
    <property type="match status" value="1"/>
</dbReference>
<sequence>MGGHDGFMPLAKPAGLSSAAAVGKAKRLLGLDRKTRIGHTGTLDPLAEGLLVLAIGPASRFIRFLVPDKEYEVQVAFGRATDSYDAEGAVTAEAPAPADLAARIEAALPRFRGEFEQAAPAHSALKHQGRPLYRYARAGEQAPVKKRLVRISRLETLRLEGARLTLAAACSAGTYMRSLAHDLGEACGCPAHMAGLRRTVCNGLRLEQAADFEALAEAQPLPVAEMLAHLPRADLNADEAAALRHGRGVESPGIAGFVRLLAPGAEFIGVGEERDGELRPAKLLPEPEAG</sequence>
<organism evidence="9 10">
    <name type="scientific">Candidatus Amphirhobacter heronislandensis</name>
    <dbReference type="NCBI Taxonomy" id="1732024"/>
    <lineage>
        <taxon>Bacteria</taxon>
        <taxon>Pseudomonadati</taxon>
        <taxon>Pseudomonadota</taxon>
        <taxon>Gammaproteobacteria</taxon>
        <taxon>Candidatus Tethybacterales</taxon>
        <taxon>Candidatus Tethybacteraceae</taxon>
        <taxon>Candidatus Amphirhobacter</taxon>
    </lineage>
</organism>
<evidence type="ECO:0000259" key="8">
    <source>
        <dbReference type="Pfam" id="PF16198"/>
    </source>
</evidence>
<keyword evidence="4 5" id="KW-0413">Isomerase</keyword>
<evidence type="ECO:0000256" key="4">
    <source>
        <dbReference type="ARBA" id="ARBA00023235"/>
    </source>
</evidence>
<feature type="active site" description="Nucleophile" evidence="5">
    <location>
        <position position="44"/>
    </location>
</feature>
<evidence type="ECO:0000256" key="2">
    <source>
        <dbReference type="ARBA" id="ARBA00005642"/>
    </source>
</evidence>
<dbReference type="GO" id="GO:0031119">
    <property type="term" value="P:tRNA pseudouridine synthesis"/>
    <property type="evidence" value="ECO:0007669"/>
    <property type="project" value="UniProtKB-UniRule"/>
</dbReference>
<name>A0A930Y248_9GAMM</name>